<evidence type="ECO:0000256" key="3">
    <source>
        <dbReference type="SAM" id="SignalP"/>
    </source>
</evidence>
<keyword evidence="1" id="KW-0430">Lectin</keyword>
<dbReference type="InterPro" id="IPR016187">
    <property type="entry name" value="CTDL_fold"/>
</dbReference>
<dbReference type="InterPro" id="IPR016186">
    <property type="entry name" value="C-type_lectin-like/link_sf"/>
</dbReference>
<evidence type="ECO:0000256" key="1">
    <source>
        <dbReference type="ARBA" id="ARBA00022734"/>
    </source>
</evidence>
<accession>D7NLL2</accession>
<proteinExistence type="evidence at transcript level"/>
<dbReference type="PANTHER" id="PTHR22799">
    <property type="entry name" value="TETRANECTIN-RELATED"/>
    <property type="match status" value="1"/>
</dbReference>
<dbReference type="PANTHER" id="PTHR22799:SF6">
    <property type="entry name" value="C-TYPE LECTIN DOMAIN FAMILY 4 MEMBER M-LIKE"/>
    <property type="match status" value="1"/>
</dbReference>
<feature type="chain" id="PRO_5003104897" evidence="3">
    <location>
        <begin position="22"/>
        <end position="307"/>
    </location>
</feature>
<dbReference type="InterPro" id="IPR018378">
    <property type="entry name" value="C-type_lectin_CS"/>
</dbReference>
<gene>
    <name evidence="5" type="primary">CTL-6</name>
</gene>
<dbReference type="PROSITE" id="PS50041">
    <property type="entry name" value="C_TYPE_LECTIN_2"/>
    <property type="match status" value="1"/>
</dbReference>
<dbReference type="GO" id="GO:0030246">
    <property type="term" value="F:carbohydrate binding"/>
    <property type="evidence" value="ECO:0007669"/>
    <property type="project" value="UniProtKB-KW"/>
</dbReference>
<dbReference type="EMBL" id="GQ202279">
    <property type="protein sequence ID" value="ADD64826.1"/>
    <property type="molecule type" value="mRNA"/>
</dbReference>
<keyword evidence="3" id="KW-0732">Signal</keyword>
<feature type="domain" description="C-type lectin" evidence="4">
    <location>
        <begin position="238"/>
        <end position="304"/>
    </location>
</feature>
<name>D7NLL2_ARGIR</name>
<dbReference type="Pfam" id="PF12248">
    <property type="entry name" value="Methyltransf_FA"/>
    <property type="match status" value="1"/>
</dbReference>
<reference evidence="5" key="1">
    <citation type="journal article" date="2011" name="Fish Shellfish Immunol.">
        <title>AiCTL-6, a novel C-type lectin from bay scallop Argopecten irradians with a long C-type lectin-like domain.</title>
        <authorList>
            <person name="Zhang H."/>
            <person name="Song X."/>
            <person name="Wang L."/>
            <person name="Kong P."/>
            <person name="Yang J."/>
            <person name="Liu L."/>
            <person name="Qiu L."/>
            <person name="Zhang Y."/>
            <person name="Qiu L."/>
            <person name="Song L."/>
        </authorList>
    </citation>
    <scope>NUCLEOTIDE SEQUENCE</scope>
</reference>
<dbReference type="SUPFAM" id="SSF56436">
    <property type="entry name" value="C-type lectin-like"/>
    <property type="match status" value="1"/>
</dbReference>
<dbReference type="Gene3D" id="3.10.100.10">
    <property type="entry name" value="Mannose-Binding Protein A, subunit A"/>
    <property type="match status" value="2"/>
</dbReference>
<dbReference type="InterPro" id="IPR022041">
    <property type="entry name" value="Methyltransf_FA"/>
</dbReference>
<dbReference type="AlphaFoldDB" id="D7NLL2"/>
<dbReference type="SMART" id="SM00034">
    <property type="entry name" value="CLECT"/>
    <property type="match status" value="1"/>
</dbReference>
<evidence type="ECO:0000313" key="5">
    <source>
        <dbReference type="EMBL" id="ADD64826.1"/>
    </source>
</evidence>
<dbReference type="InterPro" id="IPR001304">
    <property type="entry name" value="C-type_lectin-like"/>
</dbReference>
<dbReference type="Pfam" id="PF00059">
    <property type="entry name" value="Lectin_C"/>
    <property type="match status" value="1"/>
</dbReference>
<sequence>MAPCSCTSLALVLTGILSAWAQDGCPPGFSSNTDGCFYVSNTEATWAGALGYCNIEHGHLAYIETVEQQTLLANYLKQHYNESSIHVTTANDYHYHYLHDLGMDVTGHTSFTFNVKACHDAHIALSQDKGVDSRNTYEIVIGGWSDQQSVIRDCKQCAHMDTQKRIPHPLSCSQYRPFWVSWANNIIRVGHGNIVGKSQFMMWNDTAPHEVNYVAVATGFGSSGEWDITVGNYWPGQFWLGLSDLAVEGEWTWLPQQGSLNYANWGPNEPDNALNREHCALIDIHRNFTWSDDNCEERRNFICQVDL</sequence>
<keyword evidence="2" id="KW-1015">Disulfide bond</keyword>
<protein>
    <submittedName>
        <fullName evidence="5">CTL-6</fullName>
    </submittedName>
</protein>
<evidence type="ECO:0000259" key="4">
    <source>
        <dbReference type="PROSITE" id="PS50041"/>
    </source>
</evidence>
<organism evidence="5">
    <name type="scientific">Argopecten irradians</name>
    <name type="common">Bay scallop</name>
    <name type="synonym">Aequipecten irradians</name>
    <dbReference type="NCBI Taxonomy" id="31199"/>
    <lineage>
        <taxon>Eukaryota</taxon>
        <taxon>Metazoa</taxon>
        <taxon>Spiralia</taxon>
        <taxon>Lophotrochozoa</taxon>
        <taxon>Mollusca</taxon>
        <taxon>Bivalvia</taxon>
        <taxon>Autobranchia</taxon>
        <taxon>Pteriomorphia</taxon>
        <taxon>Pectinida</taxon>
        <taxon>Pectinoidea</taxon>
        <taxon>Pectinidae</taxon>
        <taxon>Argopecten</taxon>
    </lineage>
</organism>
<evidence type="ECO:0000256" key="2">
    <source>
        <dbReference type="ARBA" id="ARBA00023157"/>
    </source>
</evidence>
<feature type="signal peptide" evidence="3">
    <location>
        <begin position="1"/>
        <end position="21"/>
    </location>
</feature>
<dbReference type="CDD" id="cd00037">
    <property type="entry name" value="CLECT"/>
    <property type="match status" value="1"/>
</dbReference>
<dbReference type="PROSITE" id="PS00615">
    <property type="entry name" value="C_TYPE_LECTIN_1"/>
    <property type="match status" value="1"/>
</dbReference>
<dbReference type="InterPro" id="IPR051663">
    <property type="entry name" value="CLec_Tetranectin-domain"/>
</dbReference>